<sequence length="445" mass="48520">MIIPAVLRRKEAHRHTFALAVPMILSNVTIPLLGLVDTAVIGHLSDAYYLGGVAVGAMIITFLFWILGFLRMATTGLVAQHFGRGDGLAQLQVLYQAALMALMLALGLLLLQQPILSLALHWIGGSAEVQYYAAEYFNNRIWSAPAALLNLAALGYLLGRQQPRAAMVLLILTNSVNIVLDIWFVIGLDWGVAGAARASVIADYAALFTAAWLIWRQLPAELKQRASWSLLSLRGAGALVALNRDIFLRTLCLQLCMLFVTAQGARMGDEIVAANSVLMNFTLLIAYALDGFAYSAEAEVGKAVGAKAPSQLADAVILGWFWSALTALLFSGVFALAGEGIIGLLTDIPEVRDTAATYLPWVVLYPLVAFTCFLFDGVYIGAAKGAVMRNAMLLSAVGFFLFWALLSPWQNHGLWLAFNGFLLLRSLTLALHFGWRWHQRRWLPA</sequence>
<dbReference type="PANTHER" id="PTHR42893">
    <property type="entry name" value="PROTEIN DETOXIFICATION 44, CHLOROPLASTIC-RELATED"/>
    <property type="match status" value="1"/>
</dbReference>
<dbReference type="GO" id="GO:0042910">
    <property type="term" value="F:xenobiotic transmembrane transporter activity"/>
    <property type="evidence" value="ECO:0007669"/>
    <property type="project" value="InterPro"/>
</dbReference>
<accession>A0A1M5Z9B8</accession>
<feature type="transmembrane region" description="Helical" evidence="6">
    <location>
        <begin position="91"/>
        <end position="111"/>
    </location>
</feature>
<feature type="transmembrane region" description="Helical" evidence="6">
    <location>
        <begin position="358"/>
        <end position="379"/>
    </location>
</feature>
<dbReference type="InterPro" id="IPR044644">
    <property type="entry name" value="DinF-like"/>
</dbReference>
<feature type="transmembrane region" description="Helical" evidence="6">
    <location>
        <begin position="141"/>
        <end position="159"/>
    </location>
</feature>
<feature type="transmembrane region" description="Helical" evidence="6">
    <location>
        <begin position="17"/>
        <end position="36"/>
    </location>
</feature>
<reference evidence="7 8" key="1">
    <citation type="submission" date="2016-11" db="EMBL/GenBank/DDBJ databases">
        <authorList>
            <person name="Jaros S."/>
            <person name="Januszkiewicz K."/>
            <person name="Wedrychowicz H."/>
        </authorList>
    </citation>
    <scope>NUCLEOTIDE SEQUENCE [LARGE SCALE GENOMIC DNA]</scope>
    <source>
        <strain evidence="7 8">DSM 16917</strain>
    </source>
</reference>
<evidence type="ECO:0000256" key="5">
    <source>
        <dbReference type="ARBA" id="ARBA00023136"/>
    </source>
</evidence>
<feature type="transmembrane region" description="Helical" evidence="6">
    <location>
        <begin position="192"/>
        <end position="215"/>
    </location>
</feature>
<dbReference type="NCBIfam" id="TIGR00797">
    <property type="entry name" value="matE"/>
    <property type="match status" value="1"/>
</dbReference>
<gene>
    <name evidence="7" type="ORF">SAMN02745129_0041</name>
</gene>
<dbReference type="STRING" id="299255.SAMN02745129_0041"/>
<dbReference type="CDD" id="cd13136">
    <property type="entry name" value="MATE_DinF_like"/>
    <property type="match status" value="1"/>
</dbReference>
<dbReference type="InterPro" id="IPR002528">
    <property type="entry name" value="MATE_fam"/>
</dbReference>
<comment type="similarity">
    <text evidence="2">Belongs to the multi antimicrobial extrusion (MATE) (TC 2.A.66.1) family.</text>
</comment>
<proteinExistence type="inferred from homology"/>
<evidence type="ECO:0000256" key="4">
    <source>
        <dbReference type="ARBA" id="ARBA00022989"/>
    </source>
</evidence>
<protein>
    <submittedName>
        <fullName evidence="7">Multidrug resistance protein, MATE family</fullName>
    </submittedName>
</protein>
<keyword evidence="8" id="KW-1185">Reference proteome</keyword>
<evidence type="ECO:0000256" key="2">
    <source>
        <dbReference type="ARBA" id="ARBA00010199"/>
    </source>
</evidence>
<dbReference type="GO" id="GO:0015297">
    <property type="term" value="F:antiporter activity"/>
    <property type="evidence" value="ECO:0007669"/>
    <property type="project" value="InterPro"/>
</dbReference>
<evidence type="ECO:0000256" key="6">
    <source>
        <dbReference type="SAM" id="Phobius"/>
    </source>
</evidence>
<evidence type="ECO:0000313" key="8">
    <source>
        <dbReference type="Proteomes" id="UP000184268"/>
    </source>
</evidence>
<name>A0A1M5Z9B8_9GAMM</name>
<evidence type="ECO:0000256" key="1">
    <source>
        <dbReference type="ARBA" id="ARBA00004141"/>
    </source>
</evidence>
<keyword evidence="5 6" id="KW-0472">Membrane</keyword>
<dbReference type="RefSeq" id="WP_067661485.1">
    <property type="nucleotide sequence ID" value="NZ_FQXG01000010.1"/>
</dbReference>
<organism evidence="7 8">
    <name type="scientific">Ferrimonas marina</name>
    <dbReference type="NCBI Taxonomy" id="299255"/>
    <lineage>
        <taxon>Bacteria</taxon>
        <taxon>Pseudomonadati</taxon>
        <taxon>Pseudomonadota</taxon>
        <taxon>Gammaproteobacteria</taxon>
        <taxon>Alteromonadales</taxon>
        <taxon>Ferrimonadaceae</taxon>
        <taxon>Ferrimonas</taxon>
    </lineage>
</organism>
<dbReference type="Proteomes" id="UP000184268">
    <property type="component" value="Unassembled WGS sequence"/>
</dbReference>
<evidence type="ECO:0000313" key="7">
    <source>
        <dbReference type="EMBL" id="SHI20817.1"/>
    </source>
</evidence>
<dbReference type="AlphaFoldDB" id="A0A1M5Z9B8"/>
<dbReference type="OrthoDB" id="9789527at2"/>
<feature type="transmembrane region" description="Helical" evidence="6">
    <location>
        <begin position="391"/>
        <end position="409"/>
    </location>
</feature>
<feature type="transmembrane region" description="Helical" evidence="6">
    <location>
        <begin position="415"/>
        <end position="435"/>
    </location>
</feature>
<dbReference type="Pfam" id="PF01554">
    <property type="entry name" value="MatE"/>
    <property type="match status" value="2"/>
</dbReference>
<feature type="transmembrane region" description="Helical" evidence="6">
    <location>
        <begin position="48"/>
        <end position="70"/>
    </location>
</feature>
<dbReference type="PANTHER" id="PTHR42893:SF46">
    <property type="entry name" value="PROTEIN DETOXIFICATION 44, CHLOROPLASTIC"/>
    <property type="match status" value="1"/>
</dbReference>
<keyword evidence="3 6" id="KW-0812">Transmembrane</keyword>
<dbReference type="NCBIfam" id="NF007690">
    <property type="entry name" value="PRK10367.1"/>
    <property type="match status" value="1"/>
</dbReference>
<feature type="transmembrane region" description="Helical" evidence="6">
    <location>
        <begin position="166"/>
        <end position="186"/>
    </location>
</feature>
<comment type="subcellular location">
    <subcellularLocation>
        <location evidence="1">Membrane</location>
        <topology evidence="1">Multi-pass membrane protein</topology>
    </subcellularLocation>
</comment>
<feature type="transmembrane region" description="Helical" evidence="6">
    <location>
        <begin position="315"/>
        <end position="338"/>
    </location>
</feature>
<keyword evidence="4 6" id="KW-1133">Transmembrane helix</keyword>
<evidence type="ECO:0000256" key="3">
    <source>
        <dbReference type="ARBA" id="ARBA00022692"/>
    </source>
</evidence>
<dbReference type="EMBL" id="FQXG01000010">
    <property type="protein sequence ID" value="SHI20817.1"/>
    <property type="molecule type" value="Genomic_DNA"/>
</dbReference>
<dbReference type="GO" id="GO:0005886">
    <property type="term" value="C:plasma membrane"/>
    <property type="evidence" value="ECO:0007669"/>
    <property type="project" value="TreeGrafter"/>
</dbReference>